<keyword evidence="3" id="KW-0547">Nucleotide-binding</keyword>
<protein>
    <submittedName>
        <fullName evidence="6">Kinesin-like protein KIP3</fullName>
    </submittedName>
</protein>
<evidence type="ECO:0000313" key="6">
    <source>
        <dbReference type="RefSeq" id="XP_026193513.1"/>
    </source>
</evidence>
<dbReference type="InterPro" id="IPR027417">
    <property type="entry name" value="P-loop_NTPase"/>
</dbReference>
<dbReference type="InterPro" id="IPR027640">
    <property type="entry name" value="Kinesin-like_fam"/>
</dbReference>
<dbReference type="OrthoDB" id="331140at2759"/>
<organism evidence="5 6">
    <name type="scientific">Cyclospora cayetanensis</name>
    <dbReference type="NCBI Taxonomy" id="88456"/>
    <lineage>
        <taxon>Eukaryota</taxon>
        <taxon>Sar</taxon>
        <taxon>Alveolata</taxon>
        <taxon>Apicomplexa</taxon>
        <taxon>Conoidasida</taxon>
        <taxon>Coccidia</taxon>
        <taxon>Eucoccidiorida</taxon>
        <taxon>Eimeriorina</taxon>
        <taxon>Eimeriidae</taxon>
        <taxon>Cyclospora</taxon>
    </lineage>
</organism>
<accession>A0A6P6S068</accession>
<dbReference type="Proteomes" id="UP000515125">
    <property type="component" value="Unplaced"/>
</dbReference>
<dbReference type="GeneID" id="113147379"/>
<dbReference type="InterPro" id="IPR001752">
    <property type="entry name" value="Kinesin_motor_dom"/>
</dbReference>
<dbReference type="AlphaFoldDB" id="A0A6P6S068"/>
<evidence type="ECO:0000256" key="1">
    <source>
        <dbReference type="ARBA" id="ARBA00023054"/>
    </source>
</evidence>
<feature type="binding site" evidence="3">
    <location>
        <begin position="147"/>
        <end position="154"/>
    </location>
    <ligand>
        <name>ATP</name>
        <dbReference type="ChEBI" id="CHEBI:30616"/>
    </ligand>
</feature>
<feature type="domain" description="Kinesin motor" evidence="4">
    <location>
        <begin position="55"/>
        <end position="243"/>
    </location>
</feature>
<name>A0A6P6S068_9EIME</name>
<dbReference type="GO" id="GO:0003777">
    <property type="term" value="F:microtubule motor activity"/>
    <property type="evidence" value="ECO:0007669"/>
    <property type="project" value="InterPro"/>
</dbReference>
<comment type="similarity">
    <text evidence="3">Belongs to the TRAFAC class myosin-kinesin ATPase superfamily. Kinesin family.</text>
</comment>
<keyword evidence="2 3" id="KW-0505">Motor protein</keyword>
<dbReference type="Pfam" id="PF00225">
    <property type="entry name" value="Kinesin"/>
    <property type="match status" value="1"/>
</dbReference>
<dbReference type="PROSITE" id="PS50067">
    <property type="entry name" value="KINESIN_MOTOR_2"/>
    <property type="match status" value="1"/>
</dbReference>
<keyword evidence="1" id="KW-0175">Coiled coil</keyword>
<reference evidence="6" key="1">
    <citation type="submission" date="2025-08" db="UniProtKB">
        <authorList>
            <consortium name="RefSeq"/>
        </authorList>
    </citation>
    <scope>IDENTIFICATION</scope>
</reference>
<sequence length="243" mass="25509">MASLTGSGAPLGFAEALHAADAPFDAKRACGGSTSDTLLAGDAASARGETAVLADTVASKRARPACGFPAMGYTLQRPAGFSSASRGSIQTGVPIIYLSSQKGWRQEFMFDRVFGPEATQDEVYFHSARKIIPHVLAGLNGTVFAYGATGAGKTYTMQGSSEQPGIISRAIRVQNLSLHPVSCAEEALRLLDLGNKNRNTAATAANLSSSRSHAIFQEFQVDALAKGLSRGPVPRRDDCKRSS</sequence>
<evidence type="ECO:0000256" key="2">
    <source>
        <dbReference type="ARBA" id="ARBA00023175"/>
    </source>
</evidence>
<dbReference type="SMART" id="SM00129">
    <property type="entry name" value="KISc"/>
    <property type="match status" value="1"/>
</dbReference>
<gene>
    <name evidence="6" type="primary">LOC113147379</name>
</gene>
<dbReference type="GO" id="GO:0007018">
    <property type="term" value="P:microtubule-based movement"/>
    <property type="evidence" value="ECO:0007669"/>
    <property type="project" value="InterPro"/>
</dbReference>
<dbReference type="PANTHER" id="PTHR47968">
    <property type="entry name" value="CENTROMERE PROTEIN E"/>
    <property type="match status" value="1"/>
</dbReference>
<evidence type="ECO:0000313" key="5">
    <source>
        <dbReference type="Proteomes" id="UP000515125"/>
    </source>
</evidence>
<dbReference type="PANTHER" id="PTHR47968:SF75">
    <property type="entry name" value="CENTROMERE-ASSOCIATED PROTEIN E"/>
    <property type="match status" value="1"/>
</dbReference>
<proteinExistence type="inferred from homology"/>
<keyword evidence="5" id="KW-1185">Reference proteome</keyword>
<evidence type="ECO:0000259" key="4">
    <source>
        <dbReference type="PROSITE" id="PS50067"/>
    </source>
</evidence>
<dbReference type="GO" id="GO:0005524">
    <property type="term" value="F:ATP binding"/>
    <property type="evidence" value="ECO:0007669"/>
    <property type="project" value="UniProtKB-UniRule"/>
</dbReference>
<evidence type="ECO:0000256" key="3">
    <source>
        <dbReference type="PROSITE-ProRule" id="PRU00283"/>
    </source>
</evidence>
<keyword evidence="3" id="KW-0067">ATP-binding</keyword>
<dbReference type="RefSeq" id="XP_026193513.1">
    <property type="nucleotide sequence ID" value="XM_026337728.1"/>
</dbReference>
<dbReference type="GO" id="GO:0008017">
    <property type="term" value="F:microtubule binding"/>
    <property type="evidence" value="ECO:0007669"/>
    <property type="project" value="InterPro"/>
</dbReference>
<dbReference type="Gene3D" id="3.40.850.10">
    <property type="entry name" value="Kinesin motor domain"/>
    <property type="match status" value="2"/>
</dbReference>
<dbReference type="SUPFAM" id="SSF52540">
    <property type="entry name" value="P-loop containing nucleoside triphosphate hydrolases"/>
    <property type="match status" value="1"/>
</dbReference>
<dbReference type="InterPro" id="IPR036961">
    <property type="entry name" value="Kinesin_motor_dom_sf"/>
</dbReference>